<sequence>MKGIARYFMLLALIWVILGMVWGLQMAATHDHTLAPAHAHLNLVGWVTFAIFAFYYHLVPAAASGLLPKLHLALAVSGVVLMIPGIAMVLTRKGETLAQIGSLLTLFSMMLFALVVWRSAAKSTPGGAI</sequence>
<evidence type="ECO:0000313" key="2">
    <source>
        <dbReference type="EMBL" id="TDE37130.1"/>
    </source>
</evidence>
<dbReference type="Proteomes" id="UP000294662">
    <property type="component" value="Unassembled WGS sequence"/>
</dbReference>
<comment type="caution">
    <text evidence="2">The sequence shown here is derived from an EMBL/GenBank/DDBJ whole genome shotgun (WGS) entry which is preliminary data.</text>
</comment>
<evidence type="ECO:0000256" key="1">
    <source>
        <dbReference type="SAM" id="Phobius"/>
    </source>
</evidence>
<feature type="transmembrane region" description="Helical" evidence="1">
    <location>
        <begin position="96"/>
        <end position="117"/>
    </location>
</feature>
<dbReference type="SUPFAM" id="SSF81442">
    <property type="entry name" value="Cytochrome c oxidase subunit I-like"/>
    <property type="match status" value="1"/>
</dbReference>
<dbReference type="OrthoDB" id="9808748at2"/>
<feature type="transmembrane region" description="Helical" evidence="1">
    <location>
        <begin position="70"/>
        <end position="90"/>
    </location>
</feature>
<feature type="transmembrane region" description="Helical" evidence="1">
    <location>
        <begin position="39"/>
        <end position="58"/>
    </location>
</feature>
<evidence type="ECO:0000313" key="3">
    <source>
        <dbReference type="Proteomes" id="UP000294662"/>
    </source>
</evidence>
<dbReference type="InterPro" id="IPR036927">
    <property type="entry name" value="Cyt_c_oxase-like_su1_sf"/>
</dbReference>
<dbReference type="AlphaFoldDB" id="A0A4R5ERC0"/>
<keyword evidence="3" id="KW-1185">Reference proteome</keyword>
<name>A0A4R5ERC0_9RHOB</name>
<feature type="transmembrane region" description="Helical" evidence="1">
    <location>
        <begin position="7"/>
        <end position="27"/>
    </location>
</feature>
<protein>
    <submittedName>
        <fullName evidence="2">Uncharacterized protein</fullName>
    </submittedName>
</protein>
<organism evidence="2 3">
    <name type="scientific">Antarcticimicrobium sediminis</name>
    <dbReference type="NCBI Taxonomy" id="2546227"/>
    <lineage>
        <taxon>Bacteria</taxon>
        <taxon>Pseudomonadati</taxon>
        <taxon>Pseudomonadota</taxon>
        <taxon>Alphaproteobacteria</taxon>
        <taxon>Rhodobacterales</taxon>
        <taxon>Paracoccaceae</taxon>
        <taxon>Antarcticimicrobium</taxon>
    </lineage>
</organism>
<keyword evidence="1" id="KW-0472">Membrane</keyword>
<reference evidence="2 3" key="1">
    <citation type="submission" date="2019-03" db="EMBL/GenBank/DDBJ databases">
        <authorList>
            <person name="Zhang S."/>
        </authorList>
    </citation>
    <scope>NUCLEOTIDE SEQUENCE [LARGE SCALE GENOMIC DNA]</scope>
    <source>
        <strain evidence="2 3">S4J41</strain>
    </source>
</reference>
<accession>A0A4R5ERC0</accession>
<dbReference type="Gene3D" id="1.20.210.10">
    <property type="entry name" value="Cytochrome c oxidase-like, subunit I domain"/>
    <property type="match status" value="1"/>
</dbReference>
<keyword evidence="1" id="KW-1133">Transmembrane helix</keyword>
<dbReference type="EMBL" id="SMFP01000008">
    <property type="protein sequence ID" value="TDE37130.1"/>
    <property type="molecule type" value="Genomic_DNA"/>
</dbReference>
<keyword evidence="1" id="KW-0812">Transmembrane</keyword>
<gene>
    <name evidence="2" type="ORF">E1B25_13625</name>
</gene>
<proteinExistence type="predicted"/>